<dbReference type="AlphaFoldDB" id="A0A1R3GTK3"/>
<name>A0A1R3GTK3_COCAP</name>
<evidence type="ECO:0000313" key="1">
    <source>
        <dbReference type="EMBL" id="OMO61444.1"/>
    </source>
</evidence>
<keyword evidence="2" id="KW-1185">Reference proteome</keyword>
<reference evidence="1 2" key="1">
    <citation type="submission" date="2013-09" db="EMBL/GenBank/DDBJ databases">
        <title>Corchorus capsularis genome sequencing.</title>
        <authorList>
            <person name="Alam M."/>
            <person name="Haque M.S."/>
            <person name="Islam M.S."/>
            <person name="Emdad E.M."/>
            <person name="Islam M.M."/>
            <person name="Ahmed B."/>
            <person name="Halim A."/>
            <person name="Hossen Q.M.M."/>
            <person name="Hossain M.Z."/>
            <person name="Ahmed R."/>
            <person name="Khan M.M."/>
            <person name="Islam R."/>
            <person name="Rashid M.M."/>
            <person name="Khan S.A."/>
            <person name="Rahman M.S."/>
            <person name="Alam M."/>
        </authorList>
    </citation>
    <scope>NUCLEOTIDE SEQUENCE [LARGE SCALE GENOMIC DNA]</scope>
    <source>
        <strain evidence="2">cv. CVL-1</strain>
        <tissue evidence="1">Whole seedling</tissue>
    </source>
</reference>
<protein>
    <submittedName>
        <fullName evidence="1">Uncharacterized protein</fullName>
    </submittedName>
</protein>
<comment type="caution">
    <text evidence="1">The sequence shown here is derived from an EMBL/GenBank/DDBJ whole genome shotgun (WGS) entry which is preliminary data.</text>
</comment>
<dbReference type="Gramene" id="OMO61444">
    <property type="protein sequence ID" value="OMO61444"/>
    <property type="gene ID" value="CCACVL1_23513"/>
</dbReference>
<organism evidence="1 2">
    <name type="scientific">Corchorus capsularis</name>
    <name type="common">Jute</name>
    <dbReference type="NCBI Taxonomy" id="210143"/>
    <lineage>
        <taxon>Eukaryota</taxon>
        <taxon>Viridiplantae</taxon>
        <taxon>Streptophyta</taxon>
        <taxon>Embryophyta</taxon>
        <taxon>Tracheophyta</taxon>
        <taxon>Spermatophyta</taxon>
        <taxon>Magnoliopsida</taxon>
        <taxon>eudicotyledons</taxon>
        <taxon>Gunneridae</taxon>
        <taxon>Pentapetalae</taxon>
        <taxon>rosids</taxon>
        <taxon>malvids</taxon>
        <taxon>Malvales</taxon>
        <taxon>Malvaceae</taxon>
        <taxon>Grewioideae</taxon>
        <taxon>Apeibeae</taxon>
        <taxon>Corchorus</taxon>
    </lineage>
</organism>
<gene>
    <name evidence="1" type="ORF">CCACVL1_23513</name>
</gene>
<dbReference type="Proteomes" id="UP000188268">
    <property type="component" value="Unassembled WGS sequence"/>
</dbReference>
<sequence>MALAVINHGYVESTVIFIISRLKRPQPQMVAIDLVV</sequence>
<proteinExistence type="predicted"/>
<evidence type="ECO:0000313" key="2">
    <source>
        <dbReference type="Proteomes" id="UP000188268"/>
    </source>
</evidence>
<accession>A0A1R3GTK3</accession>
<dbReference type="EMBL" id="AWWV01013453">
    <property type="protein sequence ID" value="OMO61444.1"/>
    <property type="molecule type" value="Genomic_DNA"/>
</dbReference>